<evidence type="ECO:0000256" key="3">
    <source>
        <dbReference type="SAM" id="MobiDB-lite"/>
    </source>
</evidence>
<sequence>MKNLKELSFRGCKGSPSSASWFLPFPINLMRWSSDPMALSLPSSLSGLCSLTKLDISYCDLGEGAIPSGIGNLCSLEELHLSGNNFFTLPASIYRLSKLSKIFLKDCKMLQNLPRLPASIHGIFLDGCVSLETLSDGYWRDCSIVVPGSEIPEWFEYQNNEGSSITISTPPKTYKNHKLVGYAMCCVFRVPKYSLPYYNRWSPDPVHMLSIYSKPTTSGFSGFEFRKQIGQAMSDHLFLYYQNRGAISEVEFSSPSGLELKRCGVHPIYVHQGDKFNQTSDPVWNLNEFGHDCLGSTSFTRSLNDDLDRAEASGSCCRDDAGSTTSSERSFLKRSLEEYVGAAEASGSGCCNDDEEPQPKRFRLLE</sequence>
<dbReference type="Pfam" id="PF20160">
    <property type="entry name" value="C-JID"/>
    <property type="match status" value="1"/>
</dbReference>
<feature type="compositionally biased region" description="Basic and acidic residues" evidence="3">
    <location>
        <begin position="357"/>
        <end position="366"/>
    </location>
</feature>
<evidence type="ECO:0000313" key="5">
    <source>
        <dbReference type="EMBL" id="KDO42540.1"/>
    </source>
</evidence>
<keyword evidence="2" id="KW-0677">Repeat</keyword>
<accession>A0A067DLU1</accession>
<dbReference type="Gene3D" id="3.80.10.10">
    <property type="entry name" value="Ribonuclease Inhibitor"/>
    <property type="match status" value="1"/>
</dbReference>
<keyword evidence="6" id="KW-1185">Reference proteome</keyword>
<dbReference type="Proteomes" id="UP000027120">
    <property type="component" value="Unassembled WGS sequence"/>
</dbReference>
<dbReference type="InterPro" id="IPR045344">
    <property type="entry name" value="C-JID"/>
</dbReference>
<dbReference type="InterPro" id="IPR032675">
    <property type="entry name" value="LRR_dom_sf"/>
</dbReference>
<keyword evidence="1" id="KW-0433">Leucine-rich repeat</keyword>
<dbReference type="EMBL" id="KK785465">
    <property type="protein sequence ID" value="KDO42540.1"/>
    <property type="molecule type" value="Genomic_DNA"/>
</dbReference>
<evidence type="ECO:0000256" key="2">
    <source>
        <dbReference type="ARBA" id="ARBA00022737"/>
    </source>
</evidence>
<evidence type="ECO:0000256" key="1">
    <source>
        <dbReference type="ARBA" id="ARBA00022614"/>
    </source>
</evidence>
<dbReference type="SUPFAM" id="SSF52047">
    <property type="entry name" value="RNI-like"/>
    <property type="match status" value="1"/>
</dbReference>
<feature type="region of interest" description="Disordered" evidence="3">
    <location>
        <begin position="344"/>
        <end position="366"/>
    </location>
</feature>
<dbReference type="InterPro" id="IPR001611">
    <property type="entry name" value="Leu-rich_rpt"/>
</dbReference>
<organism evidence="5 6">
    <name type="scientific">Citrus sinensis</name>
    <name type="common">Sweet orange</name>
    <name type="synonym">Citrus aurantium var. sinensis</name>
    <dbReference type="NCBI Taxonomy" id="2711"/>
    <lineage>
        <taxon>Eukaryota</taxon>
        <taxon>Viridiplantae</taxon>
        <taxon>Streptophyta</taxon>
        <taxon>Embryophyta</taxon>
        <taxon>Tracheophyta</taxon>
        <taxon>Spermatophyta</taxon>
        <taxon>Magnoliopsida</taxon>
        <taxon>eudicotyledons</taxon>
        <taxon>Gunneridae</taxon>
        <taxon>Pentapetalae</taxon>
        <taxon>rosids</taxon>
        <taxon>malvids</taxon>
        <taxon>Sapindales</taxon>
        <taxon>Rutaceae</taxon>
        <taxon>Aurantioideae</taxon>
        <taxon>Citrus</taxon>
    </lineage>
</organism>
<dbReference type="SMR" id="A0A067DLU1"/>
<dbReference type="PANTHER" id="PTHR16083:SF25">
    <property type="entry name" value="C-JID DOMAIN-CONTAINING PROTEIN"/>
    <property type="match status" value="1"/>
</dbReference>
<dbReference type="Pfam" id="PF00560">
    <property type="entry name" value="LRR_1"/>
    <property type="match status" value="2"/>
</dbReference>
<dbReference type="AlphaFoldDB" id="A0A067DLU1"/>
<evidence type="ECO:0000313" key="6">
    <source>
        <dbReference type="Proteomes" id="UP000027120"/>
    </source>
</evidence>
<evidence type="ECO:0000259" key="4">
    <source>
        <dbReference type="Pfam" id="PF20160"/>
    </source>
</evidence>
<gene>
    <name evidence="5" type="ORF">CISIN_1g040119mg</name>
</gene>
<proteinExistence type="predicted"/>
<feature type="domain" description="C-JID" evidence="4">
    <location>
        <begin position="146"/>
        <end position="271"/>
    </location>
</feature>
<name>A0A067DLU1_CITSI</name>
<reference evidence="5 6" key="1">
    <citation type="submission" date="2014-04" db="EMBL/GenBank/DDBJ databases">
        <authorList>
            <consortium name="International Citrus Genome Consortium"/>
            <person name="Gmitter F."/>
            <person name="Chen C."/>
            <person name="Farmerie W."/>
            <person name="Harkins T."/>
            <person name="Desany B."/>
            <person name="Mohiuddin M."/>
            <person name="Kodira C."/>
            <person name="Borodovsky M."/>
            <person name="Lomsadze A."/>
            <person name="Burns P."/>
            <person name="Jenkins J."/>
            <person name="Prochnik S."/>
            <person name="Shu S."/>
            <person name="Chapman J."/>
            <person name="Pitluck S."/>
            <person name="Schmutz J."/>
            <person name="Rokhsar D."/>
        </authorList>
    </citation>
    <scope>NUCLEOTIDE SEQUENCE</scope>
</reference>
<dbReference type="PANTHER" id="PTHR16083">
    <property type="entry name" value="LEUCINE RICH REPEAT CONTAINING PROTEIN"/>
    <property type="match status" value="1"/>
</dbReference>
<protein>
    <recommendedName>
        <fullName evidence="4">C-JID domain-containing protein</fullName>
    </recommendedName>
</protein>